<dbReference type="AlphaFoldDB" id="A0A518JQ87"/>
<reference evidence="4 5" key="1">
    <citation type="submission" date="2019-02" db="EMBL/GenBank/DDBJ databases">
        <title>Deep-cultivation of Planctomycetes and their phenomic and genomic characterization uncovers novel biology.</title>
        <authorList>
            <person name="Wiegand S."/>
            <person name="Jogler M."/>
            <person name="Boedeker C."/>
            <person name="Pinto D."/>
            <person name="Vollmers J."/>
            <person name="Rivas-Marin E."/>
            <person name="Kohn T."/>
            <person name="Peeters S.H."/>
            <person name="Heuer A."/>
            <person name="Rast P."/>
            <person name="Oberbeckmann S."/>
            <person name="Bunk B."/>
            <person name="Jeske O."/>
            <person name="Meyerdierks A."/>
            <person name="Storesund J.E."/>
            <person name="Kallscheuer N."/>
            <person name="Luecker S."/>
            <person name="Lage O.M."/>
            <person name="Pohl T."/>
            <person name="Merkel B.J."/>
            <person name="Hornburger P."/>
            <person name="Mueller R.-W."/>
            <person name="Bruemmer F."/>
            <person name="Labrenz M."/>
            <person name="Spormann A.M."/>
            <person name="Op den Camp H."/>
            <person name="Overmann J."/>
            <person name="Amann R."/>
            <person name="Jetten M.S.M."/>
            <person name="Mascher T."/>
            <person name="Medema M.H."/>
            <person name="Devos D.P."/>
            <person name="Kaster A.-K."/>
            <person name="Ovreas L."/>
            <person name="Rohde M."/>
            <person name="Galperin M.Y."/>
            <person name="Jogler C."/>
        </authorList>
    </citation>
    <scope>NUCLEOTIDE SEQUENCE [LARGE SCALE GENOMIC DNA]</scope>
    <source>
        <strain evidence="4 5">Poly24</strain>
    </source>
</reference>
<dbReference type="Proteomes" id="UP000315082">
    <property type="component" value="Chromosome"/>
</dbReference>
<dbReference type="RefSeq" id="WP_145092250.1">
    <property type="nucleotide sequence ID" value="NZ_CP036348.1"/>
</dbReference>
<evidence type="ECO:0000256" key="2">
    <source>
        <dbReference type="SAM" id="Phobius"/>
    </source>
</evidence>
<dbReference type="EMBL" id="CP036348">
    <property type="protein sequence ID" value="QDV67696.1"/>
    <property type="molecule type" value="Genomic_DNA"/>
</dbReference>
<feature type="transmembrane region" description="Helical" evidence="2">
    <location>
        <begin position="133"/>
        <end position="154"/>
    </location>
</feature>
<feature type="transmembrane region" description="Helical" evidence="2">
    <location>
        <begin position="75"/>
        <end position="96"/>
    </location>
</feature>
<keyword evidence="2" id="KW-0812">Transmembrane</keyword>
<dbReference type="KEGG" id="rcf:Poly24_13910"/>
<accession>A0A518JQ87</accession>
<evidence type="ECO:0000313" key="5">
    <source>
        <dbReference type="Proteomes" id="UP000315082"/>
    </source>
</evidence>
<feature type="transmembrane region" description="Helical" evidence="2">
    <location>
        <begin position="101"/>
        <end position="118"/>
    </location>
</feature>
<protein>
    <submittedName>
        <fullName evidence="4">Uncharacterized protein</fullName>
    </submittedName>
</protein>
<evidence type="ECO:0000256" key="1">
    <source>
        <dbReference type="SAM" id="MobiDB-lite"/>
    </source>
</evidence>
<organism evidence="4 5">
    <name type="scientific">Rosistilla carotiformis</name>
    <dbReference type="NCBI Taxonomy" id="2528017"/>
    <lineage>
        <taxon>Bacteria</taxon>
        <taxon>Pseudomonadati</taxon>
        <taxon>Planctomycetota</taxon>
        <taxon>Planctomycetia</taxon>
        <taxon>Pirellulales</taxon>
        <taxon>Pirellulaceae</taxon>
        <taxon>Rosistilla</taxon>
    </lineage>
</organism>
<sequence>MTDNPFQPPSDDANRDTPPIRQRIPKPRPEIAGQLSAFGCLGGALVGTVGFLVLIAAIELLMTPPFKSPPNYGQFGIIVIGVGFYAALFGVCLGIVPYVTWLGYIPVHLLGLWLIWAIDKQFFAEVDWTEAPIVAMFAILALPTPIAVCVNLWVNRYPRIPHMG</sequence>
<feature type="transmembrane region" description="Helical" evidence="2">
    <location>
        <begin position="31"/>
        <end position="55"/>
    </location>
</feature>
<keyword evidence="2" id="KW-0472">Membrane</keyword>
<evidence type="ECO:0000313" key="4">
    <source>
        <dbReference type="EMBL" id="QDV67696.1"/>
    </source>
</evidence>
<dbReference type="OrthoDB" id="274393at2"/>
<evidence type="ECO:0000313" key="3">
    <source>
        <dbReference type="EMBL" id="QDV67689.1"/>
    </source>
</evidence>
<gene>
    <name evidence="3" type="ORF">Poly24_13910</name>
    <name evidence="4" type="ORF">Poly24_13980</name>
</gene>
<dbReference type="EMBL" id="CP036348">
    <property type="protein sequence ID" value="QDV67689.1"/>
    <property type="molecule type" value="Genomic_DNA"/>
</dbReference>
<dbReference type="KEGG" id="rcf:Poly24_13980"/>
<keyword evidence="5" id="KW-1185">Reference proteome</keyword>
<feature type="region of interest" description="Disordered" evidence="1">
    <location>
        <begin position="1"/>
        <end position="26"/>
    </location>
</feature>
<proteinExistence type="predicted"/>
<name>A0A518JQ87_9BACT</name>
<keyword evidence="2" id="KW-1133">Transmembrane helix</keyword>